<keyword evidence="4 6" id="KW-0472">Membrane</keyword>
<accession>A0A6G1IIS3</accession>
<dbReference type="InterPro" id="IPR049326">
    <property type="entry name" value="Rhodopsin_dom_fungi"/>
</dbReference>
<feature type="transmembrane region" description="Helical" evidence="6">
    <location>
        <begin position="30"/>
        <end position="55"/>
    </location>
</feature>
<feature type="transmembrane region" description="Helical" evidence="6">
    <location>
        <begin position="227"/>
        <end position="249"/>
    </location>
</feature>
<protein>
    <recommendedName>
        <fullName evidence="7">Rhodopsin domain-containing protein</fullName>
    </recommendedName>
</protein>
<sequence>MLSESSSLNDIPALAPPPHVTSNFTNPPTIMAWIIGVAVTTMVLMLAAIVIRLFTRLVLLKEWWLEDYLAVLAVIAVVTWEILFVYTASLGMSRHQWDIRMVDMPRLLELTNILETLYGPTMFAAKYSVLLQLKRIFCGARQRDSVWWILTILMAAVTIYYWACFISFVFQCWPRAKIQNPLIEGVCIDISSATLAAGVINLVTDVGMLVAPLFAIWRLQMPVKRKLGVASVFGVGLLACITGVFGVVWRMPLLTSSDLTWILSKTGLWAMAEFCAIILVGCMPSIPMFAKRVVRGSDKNASRYNPSGNDRYTFSSKRNKIADALTGPGSSTAYLTIHDGSSGVKGSEGIRLEIFDGRRTEGV</sequence>
<name>A0A6G1IIS3_9PLEO</name>
<dbReference type="GO" id="GO:0016020">
    <property type="term" value="C:membrane"/>
    <property type="evidence" value="ECO:0007669"/>
    <property type="project" value="UniProtKB-SubCell"/>
</dbReference>
<dbReference type="Pfam" id="PF20684">
    <property type="entry name" value="Fung_rhodopsin"/>
    <property type="match status" value="1"/>
</dbReference>
<dbReference type="PANTHER" id="PTHR33048:SF47">
    <property type="entry name" value="INTEGRAL MEMBRANE PROTEIN-RELATED"/>
    <property type="match status" value="1"/>
</dbReference>
<evidence type="ECO:0000256" key="6">
    <source>
        <dbReference type="SAM" id="Phobius"/>
    </source>
</evidence>
<feature type="transmembrane region" description="Helical" evidence="6">
    <location>
        <begin position="67"/>
        <end position="87"/>
    </location>
</feature>
<evidence type="ECO:0000313" key="9">
    <source>
        <dbReference type="Proteomes" id="UP000799291"/>
    </source>
</evidence>
<evidence type="ECO:0000256" key="1">
    <source>
        <dbReference type="ARBA" id="ARBA00004141"/>
    </source>
</evidence>
<comment type="similarity">
    <text evidence="5">Belongs to the SAT4 family.</text>
</comment>
<evidence type="ECO:0000256" key="4">
    <source>
        <dbReference type="ARBA" id="ARBA00023136"/>
    </source>
</evidence>
<dbReference type="PANTHER" id="PTHR33048">
    <property type="entry name" value="PTH11-LIKE INTEGRAL MEMBRANE PROTEIN (AFU_ORTHOLOGUE AFUA_5G11245)"/>
    <property type="match status" value="1"/>
</dbReference>
<evidence type="ECO:0000256" key="5">
    <source>
        <dbReference type="ARBA" id="ARBA00038359"/>
    </source>
</evidence>
<keyword evidence="9" id="KW-1185">Reference proteome</keyword>
<evidence type="ECO:0000256" key="2">
    <source>
        <dbReference type="ARBA" id="ARBA00022692"/>
    </source>
</evidence>
<proteinExistence type="inferred from homology"/>
<reference evidence="8" key="1">
    <citation type="journal article" date="2020" name="Stud. Mycol.">
        <title>101 Dothideomycetes genomes: a test case for predicting lifestyles and emergence of pathogens.</title>
        <authorList>
            <person name="Haridas S."/>
            <person name="Albert R."/>
            <person name="Binder M."/>
            <person name="Bloem J."/>
            <person name="Labutti K."/>
            <person name="Salamov A."/>
            <person name="Andreopoulos B."/>
            <person name="Baker S."/>
            <person name="Barry K."/>
            <person name="Bills G."/>
            <person name="Bluhm B."/>
            <person name="Cannon C."/>
            <person name="Castanera R."/>
            <person name="Culley D."/>
            <person name="Daum C."/>
            <person name="Ezra D."/>
            <person name="Gonzalez J."/>
            <person name="Henrissat B."/>
            <person name="Kuo A."/>
            <person name="Liang C."/>
            <person name="Lipzen A."/>
            <person name="Lutzoni F."/>
            <person name="Magnuson J."/>
            <person name="Mondo S."/>
            <person name="Nolan M."/>
            <person name="Ohm R."/>
            <person name="Pangilinan J."/>
            <person name="Park H.-J."/>
            <person name="Ramirez L."/>
            <person name="Alfaro M."/>
            <person name="Sun H."/>
            <person name="Tritt A."/>
            <person name="Yoshinaga Y."/>
            <person name="Zwiers L.-H."/>
            <person name="Turgeon B."/>
            <person name="Goodwin S."/>
            <person name="Spatafora J."/>
            <person name="Crous P."/>
            <person name="Grigoriev I."/>
        </authorList>
    </citation>
    <scope>NUCLEOTIDE SEQUENCE</scope>
    <source>
        <strain evidence="8">CBS 122367</strain>
    </source>
</reference>
<dbReference type="InterPro" id="IPR052337">
    <property type="entry name" value="SAT4-like"/>
</dbReference>
<evidence type="ECO:0000256" key="3">
    <source>
        <dbReference type="ARBA" id="ARBA00022989"/>
    </source>
</evidence>
<dbReference type="AlphaFoldDB" id="A0A6G1IIS3"/>
<keyword evidence="3 6" id="KW-1133">Transmembrane helix</keyword>
<dbReference type="EMBL" id="MU005615">
    <property type="protein sequence ID" value="KAF2678035.1"/>
    <property type="molecule type" value="Genomic_DNA"/>
</dbReference>
<feature type="transmembrane region" description="Helical" evidence="6">
    <location>
        <begin position="190"/>
        <end position="215"/>
    </location>
</feature>
<evidence type="ECO:0000259" key="7">
    <source>
        <dbReference type="Pfam" id="PF20684"/>
    </source>
</evidence>
<feature type="transmembrane region" description="Helical" evidence="6">
    <location>
        <begin position="269"/>
        <end position="290"/>
    </location>
</feature>
<gene>
    <name evidence="8" type="ORF">K458DRAFT_395333</name>
</gene>
<dbReference type="OrthoDB" id="5342292at2759"/>
<evidence type="ECO:0000313" key="8">
    <source>
        <dbReference type="EMBL" id="KAF2678035.1"/>
    </source>
</evidence>
<comment type="subcellular location">
    <subcellularLocation>
        <location evidence="1">Membrane</location>
        <topology evidence="1">Multi-pass membrane protein</topology>
    </subcellularLocation>
</comment>
<feature type="transmembrane region" description="Helical" evidence="6">
    <location>
        <begin position="146"/>
        <end position="170"/>
    </location>
</feature>
<feature type="domain" description="Rhodopsin" evidence="7">
    <location>
        <begin position="51"/>
        <end position="288"/>
    </location>
</feature>
<dbReference type="Proteomes" id="UP000799291">
    <property type="component" value="Unassembled WGS sequence"/>
</dbReference>
<organism evidence="8 9">
    <name type="scientific">Lentithecium fluviatile CBS 122367</name>
    <dbReference type="NCBI Taxonomy" id="1168545"/>
    <lineage>
        <taxon>Eukaryota</taxon>
        <taxon>Fungi</taxon>
        <taxon>Dikarya</taxon>
        <taxon>Ascomycota</taxon>
        <taxon>Pezizomycotina</taxon>
        <taxon>Dothideomycetes</taxon>
        <taxon>Pleosporomycetidae</taxon>
        <taxon>Pleosporales</taxon>
        <taxon>Massarineae</taxon>
        <taxon>Lentitheciaceae</taxon>
        <taxon>Lentithecium</taxon>
    </lineage>
</organism>
<keyword evidence="2 6" id="KW-0812">Transmembrane</keyword>